<dbReference type="AlphaFoldDB" id="A0AAD6CCR2"/>
<evidence type="ECO:0000313" key="2">
    <source>
        <dbReference type="EMBL" id="KAJ5459903.1"/>
    </source>
</evidence>
<dbReference type="EMBL" id="JAPVEA010000002">
    <property type="protein sequence ID" value="KAJ5459903.1"/>
    <property type="molecule type" value="Genomic_DNA"/>
</dbReference>
<comment type="caution">
    <text evidence="2">The sequence shown here is derived from an EMBL/GenBank/DDBJ whole genome shotgun (WGS) entry which is preliminary data.</text>
</comment>
<dbReference type="Pfam" id="PF24969">
    <property type="entry name" value="LRR_15"/>
    <property type="match status" value="1"/>
</dbReference>
<feature type="domain" description="Leucine-rich repeat" evidence="1">
    <location>
        <begin position="129"/>
        <end position="339"/>
    </location>
</feature>
<dbReference type="InterPro" id="IPR056867">
    <property type="entry name" value="LRR_15"/>
</dbReference>
<gene>
    <name evidence="2" type="ORF">N7458_001455</name>
</gene>
<dbReference type="Proteomes" id="UP001213681">
    <property type="component" value="Unassembled WGS sequence"/>
</dbReference>
<protein>
    <recommendedName>
        <fullName evidence="1">Leucine-rich repeat domain-containing protein</fullName>
    </recommendedName>
</protein>
<proteinExistence type="predicted"/>
<organism evidence="2 3">
    <name type="scientific">Penicillium daleae</name>
    <dbReference type="NCBI Taxonomy" id="63821"/>
    <lineage>
        <taxon>Eukaryota</taxon>
        <taxon>Fungi</taxon>
        <taxon>Dikarya</taxon>
        <taxon>Ascomycota</taxon>
        <taxon>Pezizomycotina</taxon>
        <taxon>Eurotiomycetes</taxon>
        <taxon>Eurotiomycetidae</taxon>
        <taxon>Eurotiales</taxon>
        <taxon>Aspergillaceae</taxon>
        <taxon>Penicillium</taxon>
    </lineage>
</organism>
<sequence>MRNVFAKLPNEILNLILNHLDQKHDWLMLTLSCRLLYTRINPKLYEFIETPCYCVGIHKTLVYTFLGHPELSSSVRGLKIGRLPYGANPKAYSNHQHDHHDRLNSKQGLFQVFGIHGPKTWKRRLNDVIEILADRNWERTQWMEDLQSGTHRDPWLAILLYLLPNLETIELFWGGTGTRYSSWVLSRIPQRYAPFDHRAHWANLHAAIIKIPEDEGADTNIHRIMPFFVIPSMRTFRGQLLTDKYLEPTLNIKTSPITHLEFIQCSSVLGFSYLIKLCPNLQSFKYTQQEDDCIHRSPGYNNIYFDTLRPTAFKDILSTKRHTLQSVTIDVSRRCSDYGGFYSDDWIGCMADFSELGVALVEFLPASIEELWISGIGKRAMGTVMRELVGLVSVSRERFVGLRKIDVEGRKWLEEKMEGEEQTWRKMYPDYGVLLQEDVLVATEEVRRVCLETGVEFHVRDTSVEATFEEYDDVFLFARDEEEDD</sequence>
<reference evidence="2" key="2">
    <citation type="journal article" date="2023" name="IMA Fungus">
        <title>Comparative genomic study of the Penicillium genus elucidates a diverse pangenome and 15 lateral gene transfer events.</title>
        <authorList>
            <person name="Petersen C."/>
            <person name="Sorensen T."/>
            <person name="Nielsen M.R."/>
            <person name="Sondergaard T.E."/>
            <person name="Sorensen J.L."/>
            <person name="Fitzpatrick D.A."/>
            <person name="Frisvad J.C."/>
            <person name="Nielsen K.L."/>
        </authorList>
    </citation>
    <scope>NUCLEOTIDE SEQUENCE</scope>
    <source>
        <strain evidence="2">IBT 16125</strain>
    </source>
</reference>
<reference evidence="2" key="1">
    <citation type="submission" date="2022-12" db="EMBL/GenBank/DDBJ databases">
        <authorList>
            <person name="Petersen C."/>
        </authorList>
    </citation>
    <scope>NUCLEOTIDE SEQUENCE</scope>
    <source>
        <strain evidence="2">IBT 16125</strain>
    </source>
</reference>
<accession>A0AAD6CCR2</accession>
<keyword evidence="3" id="KW-1185">Reference proteome</keyword>
<evidence type="ECO:0000313" key="3">
    <source>
        <dbReference type="Proteomes" id="UP001213681"/>
    </source>
</evidence>
<evidence type="ECO:0000259" key="1">
    <source>
        <dbReference type="Pfam" id="PF24969"/>
    </source>
</evidence>
<dbReference type="GeneID" id="81595081"/>
<dbReference type="RefSeq" id="XP_056768945.1">
    <property type="nucleotide sequence ID" value="XM_056904838.1"/>
</dbReference>
<name>A0AAD6CCR2_9EURO</name>